<dbReference type="InterPro" id="IPR053855">
    <property type="entry name" value="DUF6931"/>
</dbReference>
<evidence type="ECO:0000313" key="2">
    <source>
        <dbReference type="Proteomes" id="UP000309061"/>
    </source>
</evidence>
<sequence length="187" mass="19970">MSPARFVSAQDLFAAFPTAAKDIGAAPNGEAPLAFAAALAAAGREMAAIAFCAYLLERRKASWWACQAMRCLPSAPTPHELRALDAAEKWVRQPDEASRRAAYDIACAGDKRSPATFVAYAAGFAGPSLKLSTAKAAEVLLIRVTPQLTAQCVRAAFLLAGARLPLSQKCDYLRSWLDQGMQLARRG</sequence>
<organism evidence="1 2">
    <name type="scientific">Methylocystis heyeri</name>
    <dbReference type="NCBI Taxonomy" id="391905"/>
    <lineage>
        <taxon>Bacteria</taxon>
        <taxon>Pseudomonadati</taxon>
        <taxon>Pseudomonadota</taxon>
        <taxon>Alphaproteobacteria</taxon>
        <taxon>Hyphomicrobiales</taxon>
        <taxon>Methylocystaceae</taxon>
        <taxon>Methylocystis</taxon>
    </lineage>
</organism>
<dbReference type="RefSeq" id="WP_136497483.1">
    <property type="nucleotide sequence ID" value="NZ_CP046052.1"/>
</dbReference>
<dbReference type="AlphaFoldDB" id="A0A6B8KG24"/>
<dbReference type="KEGG" id="mhey:H2LOC_017105"/>
<dbReference type="Pfam" id="PF22011">
    <property type="entry name" value="DUF6931"/>
    <property type="match status" value="1"/>
</dbReference>
<protein>
    <submittedName>
        <fullName evidence="1">Uncharacterized protein</fullName>
    </submittedName>
</protein>
<reference evidence="1 2" key="1">
    <citation type="submission" date="2019-11" db="EMBL/GenBank/DDBJ databases">
        <title>The genome sequence of Methylocystis heyeri.</title>
        <authorList>
            <person name="Oshkin I.Y."/>
            <person name="Miroshnikov K."/>
            <person name="Dedysh S.N."/>
        </authorList>
    </citation>
    <scope>NUCLEOTIDE SEQUENCE [LARGE SCALE GENOMIC DNA]</scope>
    <source>
        <strain evidence="1 2">H2</strain>
    </source>
</reference>
<keyword evidence="2" id="KW-1185">Reference proteome</keyword>
<name>A0A6B8KG24_9HYPH</name>
<gene>
    <name evidence="1" type="ORF">H2LOC_017105</name>
</gene>
<dbReference type="EMBL" id="CP046052">
    <property type="protein sequence ID" value="QGM47266.1"/>
    <property type="molecule type" value="Genomic_DNA"/>
</dbReference>
<evidence type="ECO:0000313" key="1">
    <source>
        <dbReference type="EMBL" id="QGM47266.1"/>
    </source>
</evidence>
<accession>A0A6B8KG24</accession>
<proteinExistence type="predicted"/>
<dbReference type="OrthoDB" id="5572566at2"/>
<dbReference type="Proteomes" id="UP000309061">
    <property type="component" value="Chromosome"/>
</dbReference>